<dbReference type="GO" id="GO:1990961">
    <property type="term" value="P:xenobiotic detoxification by transmembrane export across the plasma membrane"/>
    <property type="evidence" value="ECO:0007669"/>
    <property type="project" value="InterPro"/>
</dbReference>
<comment type="subcellular location">
    <subcellularLocation>
        <location evidence="1">Membrane</location>
        <topology evidence="1">Multi-pass membrane protein</topology>
    </subcellularLocation>
</comment>
<feature type="transmembrane region" description="Helical" evidence="6">
    <location>
        <begin position="390"/>
        <end position="411"/>
    </location>
</feature>
<evidence type="ECO:0000313" key="7">
    <source>
        <dbReference type="EMBL" id="KAL0424031.1"/>
    </source>
</evidence>
<dbReference type="GO" id="GO:0015297">
    <property type="term" value="F:antiporter activity"/>
    <property type="evidence" value="ECO:0007669"/>
    <property type="project" value="InterPro"/>
</dbReference>
<dbReference type="PANTHER" id="PTHR11206">
    <property type="entry name" value="MULTIDRUG RESISTANCE PROTEIN"/>
    <property type="match status" value="1"/>
</dbReference>
<feature type="transmembrane region" description="Helical" evidence="6">
    <location>
        <begin position="90"/>
        <end position="114"/>
    </location>
</feature>
<protein>
    <recommendedName>
        <fullName evidence="6">Protein DETOXIFICATION</fullName>
    </recommendedName>
    <alternativeName>
        <fullName evidence="6">Multidrug and toxic compound extrusion protein</fullName>
    </alternativeName>
</protein>
<comment type="caution">
    <text evidence="7">The sequence shown here is derived from an EMBL/GenBank/DDBJ whole genome shotgun (WGS) entry which is preliminary data.</text>
</comment>
<evidence type="ECO:0000256" key="5">
    <source>
        <dbReference type="ARBA" id="ARBA00023136"/>
    </source>
</evidence>
<evidence type="ECO:0000256" key="4">
    <source>
        <dbReference type="ARBA" id="ARBA00022989"/>
    </source>
</evidence>
<feature type="transmembrane region" description="Helical" evidence="6">
    <location>
        <begin position="134"/>
        <end position="156"/>
    </location>
</feature>
<dbReference type="NCBIfam" id="TIGR00797">
    <property type="entry name" value="matE"/>
    <property type="match status" value="1"/>
</dbReference>
<feature type="transmembrane region" description="Helical" evidence="6">
    <location>
        <begin position="358"/>
        <end position="378"/>
    </location>
</feature>
<organism evidence="7">
    <name type="scientific">Sesamum radiatum</name>
    <name type="common">Black benniseed</name>
    <dbReference type="NCBI Taxonomy" id="300843"/>
    <lineage>
        <taxon>Eukaryota</taxon>
        <taxon>Viridiplantae</taxon>
        <taxon>Streptophyta</taxon>
        <taxon>Embryophyta</taxon>
        <taxon>Tracheophyta</taxon>
        <taxon>Spermatophyta</taxon>
        <taxon>Magnoliopsida</taxon>
        <taxon>eudicotyledons</taxon>
        <taxon>Gunneridae</taxon>
        <taxon>Pentapetalae</taxon>
        <taxon>asterids</taxon>
        <taxon>lamiids</taxon>
        <taxon>Lamiales</taxon>
        <taxon>Pedaliaceae</taxon>
        <taxon>Sesamum</taxon>
    </lineage>
</organism>
<evidence type="ECO:0000256" key="6">
    <source>
        <dbReference type="RuleBase" id="RU004914"/>
    </source>
</evidence>
<comment type="similarity">
    <text evidence="2 6">Belongs to the multi antimicrobial extrusion (MATE) (TC 2.A.66.1) family.</text>
</comment>
<dbReference type="AlphaFoldDB" id="A0AAW2V8T9"/>
<gene>
    <name evidence="7" type="ORF">Sradi_0937900</name>
</gene>
<reference evidence="7" key="1">
    <citation type="submission" date="2020-06" db="EMBL/GenBank/DDBJ databases">
        <authorList>
            <person name="Li T."/>
            <person name="Hu X."/>
            <person name="Zhang T."/>
            <person name="Song X."/>
            <person name="Zhang H."/>
            <person name="Dai N."/>
            <person name="Sheng W."/>
            <person name="Hou X."/>
            <person name="Wei L."/>
        </authorList>
    </citation>
    <scope>NUCLEOTIDE SEQUENCE</scope>
    <source>
        <strain evidence="7">G02</strain>
        <tissue evidence="7">Leaf</tissue>
    </source>
</reference>
<keyword evidence="5 6" id="KW-0472">Membrane</keyword>
<dbReference type="InterPro" id="IPR045069">
    <property type="entry name" value="MATE_euk"/>
</dbReference>
<dbReference type="CDD" id="cd13132">
    <property type="entry name" value="MATE_eukaryotic"/>
    <property type="match status" value="1"/>
</dbReference>
<reference evidence="7" key="2">
    <citation type="journal article" date="2024" name="Plant">
        <title>Genomic evolution and insights into agronomic trait innovations of Sesamum species.</title>
        <authorList>
            <person name="Miao H."/>
            <person name="Wang L."/>
            <person name="Qu L."/>
            <person name="Liu H."/>
            <person name="Sun Y."/>
            <person name="Le M."/>
            <person name="Wang Q."/>
            <person name="Wei S."/>
            <person name="Zheng Y."/>
            <person name="Lin W."/>
            <person name="Duan Y."/>
            <person name="Cao H."/>
            <person name="Xiong S."/>
            <person name="Wang X."/>
            <person name="Wei L."/>
            <person name="Li C."/>
            <person name="Ma Q."/>
            <person name="Ju M."/>
            <person name="Zhao R."/>
            <person name="Li G."/>
            <person name="Mu C."/>
            <person name="Tian Q."/>
            <person name="Mei H."/>
            <person name="Zhang T."/>
            <person name="Gao T."/>
            <person name="Zhang H."/>
        </authorList>
    </citation>
    <scope>NUCLEOTIDE SEQUENCE</scope>
    <source>
        <strain evidence="7">G02</strain>
    </source>
</reference>
<dbReference type="EMBL" id="JACGWJ010000004">
    <property type="protein sequence ID" value="KAL0424031.1"/>
    <property type="molecule type" value="Genomic_DNA"/>
</dbReference>
<keyword evidence="3 6" id="KW-0812">Transmembrane</keyword>
<dbReference type="InterPro" id="IPR002528">
    <property type="entry name" value="MATE_fam"/>
</dbReference>
<feature type="transmembrane region" description="Helical" evidence="6">
    <location>
        <begin position="314"/>
        <end position="336"/>
    </location>
</feature>
<accession>A0AAW2V8T9</accession>
<dbReference type="Pfam" id="PF01554">
    <property type="entry name" value="MatE"/>
    <property type="match status" value="2"/>
</dbReference>
<evidence type="ECO:0000256" key="3">
    <source>
        <dbReference type="ARBA" id="ARBA00022692"/>
    </source>
</evidence>
<evidence type="ECO:0000256" key="1">
    <source>
        <dbReference type="ARBA" id="ARBA00004141"/>
    </source>
</evidence>
<keyword evidence="4 6" id="KW-1133">Transmembrane helix</keyword>
<feature type="transmembrane region" description="Helical" evidence="6">
    <location>
        <begin position="190"/>
        <end position="213"/>
    </location>
</feature>
<sequence>MESPDHMPAGTLWLPWLLCFPGRAYFSKHKYRPLGETNRSSEVVSKQEFVRELKRVNRIAWPMLVVTSGLAGALETLCGQAYGAEQYRQVGTFVYGAILGLFLICLPVSILWMYTGKLLMFLGQDPLVSKEAGIFAVWLIPALFPHAIHQSLILYLQSQSLILPMLLSSPASLLINLVLSWTFIFKLNLGNAGAALSISLSNWLHVFLLGLYVKYSSACKKTHAPFSKEVFSSLGQFFKFAVPSAMMVCFEWWSFEIVVIFSGLLPNPQLEMSVLSICMAFSSLHFQVPTAFGIAASTRISNEVGAGNPQAVRLILCTVLILTTAEFVLAATAIFICRRVLGYAFSEEKNVVSYIQEMAPFLCLSITVDSLQAVLSGVARGGGWQRIGAYVNLGAYYVVGIPVALLMGFGLHLKGKGLWTGTIVGGAVQFVLLSIVTCLTDWEKQATEARQRIFEGTVPPQIQLI</sequence>
<proteinExistence type="inferred from homology"/>
<feature type="transmembrane region" description="Helical" evidence="6">
    <location>
        <begin position="417"/>
        <end position="442"/>
    </location>
</feature>
<feature type="transmembrane region" description="Helical" evidence="6">
    <location>
        <begin position="163"/>
        <end position="184"/>
    </location>
</feature>
<dbReference type="GO" id="GO:0016020">
    <property type="term" value="C:membrane"/>
    <property type="evidence" value="ECO:0007669"/>
    <property type="project" value="UniProtKB-SubCell"/>
</dbReference>
<name>A0AAW2V8T9_SESRA</name>
<evidence type="ECO:0000256" key="2">
    <source>
        <dbReference type="ARBA" id="ARBA00010199"/>
    </source>
</evidence>
<dbReference type="GO" id="GO:0042910">
    <property type="term" value="F:xenobiotic transmembrane transporter activity"/>
    <property type="evidence" value="ECO:0007669"/>
    <property type="project" value="InterPro"/>
</dbReference>
<comment type="caution">
    <text evidence="6">Lacks conserved residue(s) required for the propagation of feature annotation.</text>
</comment>